<accession>A0AAV7V0C2</accession>
<reference evidence="2" key="1">
    <citation type="journal article" date="2022" name="bioRxiv">
        <title>Sequencing and chromosome-scale assembly of the giantPleurodeles waltlgenome.</title>
        <authorList>
            <person name="Brown T."/>
            <person name="Elewa A."/>
            <person name="Iarovenko S."/>
            <person name="Subramanian E."/>
            <person name="Araus A.J."/>
            <person name="Petzold A."/>
            <person name="Susuki M."/>
            <person name="Suzuki K.-i.T."/>
            <person name="Hayashi T."/>
            <person name="Toyoda A."/>
            <person name="Oliveira C."/>
            <person name="Osipova E."/>
            <person name="Leigh N.D."/>
            <person name="Simon A."/>
            <person name="Yun M.H."/>
        </authorList>
    </citation>
    <scope>NUCLEOTIDE SEQUENCE</scope>
    <source>
        <strain evidence="2">20211129_DDA</strain>
        <tissue evidence="2">Liver</tissue>
    </source>
</reference>
<evidence type="ECO:0000313" key="2">
    <source>
        <dbReference type="EMBL" id="KAJ1194054.1"/>
    </source>
</evidence>
<proteinExistence type="predicted"/>
<comment type="caution">
    <text evidence="2">The sequence shown here is derived from an EMBL/GenBank/DDBJ whole genome shotgun (WGS) entry which is preliminary data.</text>
</comment>
<organism evidence="2 3">
    <name type="scientific">Pleurodeles waltl</name>
    <name type="common">Iberian ribbed newt</name>
    <dbReference type="NCBI Taxonomy" id="8319"/>
    <lineage>
        <taxon>Eukaryota</taxon>
        <taxon>Metazoa</taxon>
        <taxon>Chordata</taxon>
        <taxon>Craniata</taxon>
        <taxon>Vertebrata</taxon>
        <taxon>Euteleostomi</taxon>
        <taxon>Amphibia</taxon>
        <taxon>Batrachia</taxon>
        <taxon>Caudata</taxon>
        <taxon>Salamandroidea</taxon>
        <taxon>Salamandridae</taxon>
        <taxon>Pleurodelinae</taxon>
        <taxon>Pleurodeles</taxon>
    </lineage>
</organism>
<keyword evidence="3" id="KW-1185">Reference proteome</keyword>
<evidence type="ECO:0000313" key="3">
    <source>
        <dbReference type="Proteomes" id="UP001066276"/>
    </source>
</evidence>
<dbReference type="AlphaFoldDB" id="A0AAV7V0C2"/>
<name>A0AAV7V0C2_PLEWA</name>
<feature type="region of interest" description="Disordered" evidence="1">
    <location>
        <begin position="58"/>
        <end position="185"/>
    </location>
</feature>
<sequence length="185" mass="19755">MRRAVLVPRHLQPYGSPLAARTTTLPVQVQPGHTPTKGAPACPPQSDVPVAAGWGCDGAVSSKATPRCPEGTTLSAEGPGDPSGDDHSDPEALLCAADRPEEDRAPGLFKSPGQRTWRQPPATKEVSWRPAEAVPEEHAQLTPREARNQEEARSESGHALESMATPGMRGRRQKGEWVGNGVFVY</sequence>
<protein>
    <submittedName>
        <fullName evidence="2">Uncharacterized protein</fullName>
    </submittedName>
</protein>
<dbReference type="Proteomes" id="UP001066276">
    <property type="component" value="Chromosome 2_2"/>
</dbReference>
<gene>
    <name evidence="2" type="ORF">NDU88_003349</name>
</gene>
<feature type="compositionally biased region" description="Basic and acidic residues" evidence="1">
    <location>
        <begin position="135"/>
        <end position="158"/>
    </location>
</feature>
<dbReference type="EMBL" id="JANPWB010000004">
    <property type="protein sequence ID" value="KAJ1194054.1"/>
    <property type="molecule type" value="Genomic_DNA"/>
</dbReference>
<evidence type="ECO:0000256" key="1">
    <source>
        <dbReference type="SAM" id="MobiDB-lite"/>
    </source>
</evidence>